<dbReference type="EMBL" id="ML170185">
    <property type="protein sequence ID" value="TDL20865.1"/>
    <property type="molecule type" value="Genomic_DNA"/>
</dbReference>
<reference evidence="1 2" key="1">
    <citation type="submission" date="2018-06" db="EMBL/GenBank/DDBJ databases">
        <title>A transcriptomic atlas of mushroom development highlights an independent origin of complex multicellularity.</title>
        <authorList>
            <consortium name="DOE Joint Genome Institute"/>
            <person name="Krizsan K."/>
            <person name="Almasi E."/>
            <person name="Merenyi Z."/>
            <person name="Sahu N."/>
            <person name="Viragh M."/>
            <person name="Koszo T."/>
            <person name="Mondo S."/>
            <person name="Kiss B."/>
            <person name="Balint B."/>
            <person name="Kues U."/>
            <person name="Barry K."/>
            <person name="Hegedus J.C."/>
            <person name="Henrissat B."/>
            <person name="Johnson J."/>
            <person name="Lipzen A."/>
            <person name="Ohm R."/>
            <person name="Nagy I."/>
            <person name="Pangilinan J."/>
            <person name="Yan J."/>
            <person name="Xiong Y."/>
            <person name="Grigoriev I.V."/>
            <person name="Hibbett D.S."/>
            <person name="Nagy L.G."/>
        </authorList>
    </citation>
    <scope>NUCLEOTIDE SEQUENCE [LARGE SCALE GENOMIC DNA]</scope>
    <source>
        <strain evidence="1 2">SZMC22713</strain>
    </source>
</reference>
<gene>
    <name evidence="1" type="ORF">BD410DRAFT_725117</name>
</gene>
<evidence type="ECO:0000313" key="2">
    <source>
        <dbReference type="Proteomes" id="UP000294933"/>
    </source>
</evidence>
<dbReference type="AlphaFoldDB" id="A0A4Y7Q0E0"/>
<feature type="non-terminal residue" evidence="1">
    <location>
        <position position="1"/>
    </location>
</feature>
<dbReference type="Proteomes" id="UP000294933">
    <property type="component" value="Unassembled WGS sequence"/>
</dbReference>
<dbReference type="OrthoDB" id="3208495at2759"/>
<proteinExistence type="predicted"/>
<organism evidence="1 2">
    <name type="scientific">Rickenella mellea</name>
    <dbReference type="NCBI Taxonomy" id="50990"/>
    <lineage>
        <taxon>Eukaryota</taxon>
        <taxon>Fungi</taxon>
        <taxon>Dikarya</taxon>
        <taxon>Basidiomycota</taxon>
        <taxon>Agaricomycotina</taxon>
        <taxon>Agaricomycetes</taxon>
        <taxon>Hymenochaetales</taxon>
        <taxon>Rickenellaceae</taxon>
        <taxon>Rickenella</taxon>
    </lineage>
</organism>
<protein>
    <submittedName>
        <fullName evidence="1">Uncharacterized protein</fullName>
    </submittedName>
</protein>
<accession>A0A4Y7Q0E0</accession>
<keyword evidence="2" id="KW-1185">Reference proteome</keyword>
<dbReference type="Pfam" id="PF18759">
    <property type="entry name" value="Plavaka"/>
    <property type="match status" value="1"/>
</dbReference>
<sequence length="281" mass="32566">LPRAVAGLMFWSDSTHLSSFGTAKIWPLYMMLANQSKYARTRSGMCHHIAFCPSASGYFIREFTGRAATSGMMTHCRRETMHGAWRMLLDDDFLHAYEHGMVVKCSDGITRRIYPRIFTYSADYPEKVLIATIRDKGRCPCPRCLIKKSDIPKLGMPGDVKRRQTLARRDDESRRQKVQEAQDIIARGYVVDSQRLNPLLQEQSLVPTINAFSQRLSQFGFDFHQMLVVDLLHEFELGVWKSLFTHIVRLLHAVRQDAVDELDRRFRSIPTFGRKAEHRYH</sequence>
<name>A0A4Y7Q0E0_9AGAM</name>
<dbReference type="InterPro" id="IPR041078">
    <property type="entry name" value="Plavaka"/>
</dbReference>
<dbReference type="VEuPathDB" id="FungiDB:BD410DRAFT_725117"/>
<dbReference type="STRING" id="50990.A0A4Y7Q0E0"/>
<evidence type="ECO:0000313" key="1">
    <source>
        <dbReference type="EMBL" id="TDL20865.1"/>
    </source>
</evidence>